<dbReference type="PRINTS" id="PR01849">
    <property type="entry name" value="UBIQUITINACT"/>
</dbReference>
<name>A0AAN7TCZ9_9EURO</name>
<comment type="pathway">
    <text evidence="2">Protein modification; protein sumoylation.</text>
</comment>
<keyword evidence="10" id="KW-1185">Reference proteome</keyword>
<evidence type="ECO:0000313" key="9">
    <source>
        <dbReference type="EMBL" id="KAK5090701.1"/>
    </source>
</evidence>
<accession>A0AAN7TCZ9</accession>
<keyword evidence="4" id="KW-0833">Ubl conjugation pathway</keyword>
<protein>
    <recommendedName>
        <fullName evidence="6">Ubiquitin-like 1-activating enzyme E1A</fullName>
    </recommendedName>
</protein>
<proteinExistence type="inferred from homology"/>
<evidence type="ECO:0000259" key="8">
    <source>
        <dbReference type="Pfam" id="PF00899"/>
    </source>
</evidence>
<keyword evidence="9" id="KW-0436">Ligase</keyword>
<dbReference type="AlphaFoldDB" id="A0AAN7TCZ9"/>
<dbReference type="GO" id="GO:0031510">
    <property type="term" value="C:SUMO activating enzyme complex"/>
    <property type="evidence" value="ECO:0007669"/>
    <property type="project" value="TreeGrafter"/>
</dbReference>
<dbReference type="EMBL" id="JAVRRJ010000001">
    <property type="protein sequence ID" value="KAK5090701.1"/>
    <property type="molecule type" value="Genomic_DNA"/>
</dbReference>
<dbReference type="InterPro" id="IPR035985">
    <property type="entry name" value="Ubiquitin-activating_enz"/>
</dbReference>
<evidence type="ECO:0000256" key="3">
    <source>
        <dbReference type="ARBA" id="ARBA00005673"/>
    </source>
</evidence>
<dbReference type="SUPFAM" id="SSF69572">
    <property type="entry name" value="Activating enzymes of the ubiquitin-like proteins"/>
    <property type="match status" value="1"/>
</dbReference>
<evidence type="ECO:0000256" key="4">
    <source>
        <dbReference type="ARBA" id="ARBA00022786"/>
    </source>
</evidence>
<gene>
    <name evidence="9" type="primary">AOS1</name>
    <name evidence="9" type="ORF">LTR05_000876</name>
</gene>
<dbReference type="Proteomes" id="UP001309876">
    <property type="component" value="Unassembled WGS sequence"/>
</dbReference>
<dbReference type="GO" id="GO:0019948">
    <property type="term" value="F:SUMO activating enzyme activity"/>
    <property type="evidence" value="ECO:0007669"/>
    <property type="project" value="TreeGrafter"/>
</dbReference>
<dbReference type="Gene3D" id="3.40.50.720">
    <property type="entry name" value="NAD(P)-binding Rossmann-like Domain"/>
    <property type="match status" value="1"/>
</dbReference>
<evidence type="ECO:0000256" key="7">
    <source>
        <dbReference type="SAM" id="MobiDB-lite"/>
    </source>
</evidence>
<dbReference type="CDD" id="cd01492">
    <property type="entry name" value="Aos1_SUMO"/>
    <property type="match status" value="1"/>
</dbReference>
<feature type="region of interest" description="Disordered" evidence="7">
    <location>
        <begin position="1"/>
        <end position="43"/>
    </location>
</feature>
<dbReference type="Pfam" id="PF00899">
    <property type="entry name" value="ThiF"/>
    <property type="match status" value="1"/>
</dbReference>
<evidence type="ECO:0000256" key="6">
    <source>
        <dbReference type="ARBA" id="ARBA00044354"/>
    </source>
</evidence>
<dbReference type="GO" id="GO:0004839">
    <property type="term" value="F:ubiquitin activating enzyme activity"/>
    <property type="evidence" value="ECO:0007669"/>
    <property type="project" value="UniProtKB-EC"/>
</dbReference>
<organism evidence="9 10">
    <name type="scientific">Lithohypha guttulata</name>
    <dbReference type="NCBI Taxonomy" id="1690604"/>
    <lineage>
        <taxon>Eukaryota</taxon>
        <taxon>Fungi</taxon>
        <taxon>Dikarya</taxon>
        <taxon>Ascomycota</taxon>
        <taxon>Pezizomycotina</taxon>
        <taxon>Eurotiomycetes</taxon>
        <taxon>Chaetothyriomycetidae</taxon>
        <taxon>Chaetothyriales</taxon>
        <taxon>Trichomeriaceae</taxon>
        <taxon>Lithohypha</taxon>
    </lineage>
</organism>
<dbReference type="InterPro" id="IPR000594">
    <property type="entry name" value="ThiF_NAD_FAD-bd"/>
</dbReference>
<feature type="domain" description="THIF-type NAD/FAD binding fold" evidence="8">
    <location>
        <begin position="68"/>
        <end position="395"/>
    </location>
</feature>
<evidence type="ECO:0000256" key="1">
    <source>
        <dbReference type="ARBA" id="ARBA00004123"/>
    </source>
</evidence>
<dbReference type="PANTHER" id="PTHR10953">
    <property type="entry name" value="UBIQUITIN-ACTIVATING ENZYME E1"/>
    <property type="match status" value="1"/>
</dbReference>
<dbReference type="InterPro" id="IPR045886">
    <property type="entry name" value="ThiF/MoeB/HesA"/>
</dbReference>
<dbReference type="GO" id="GO:0016925">
    <property type="term" value="P:protein sumoylation"/>
    <property type="evidence" value="ECO:0007669"/>
    <property type="project" value="TreeGrafter"/>
</dbReference>
<evidence type="ECO:0000313" key="10">
    <source>
        <dbReference type="Proteomes" id="UP001309876"/>
    </source>
</evidence>
<comment type="caution">
    <text evidence="9">The sequence shown here is derived from an EMBL/GenBank/DDBJ whole genome shotgun (WGS) entry which is preliminary data.</text>
</comment>
<comment type="similarity">
    <text evidence="3">Belongs to the ubiquitin-activating E1 family.</text>
</comment>
<dbReference type="GO" id="GO:0005737">
    <property type="term" value="C:cytoplasm"/>
    <property type="evidence" value="ECO:0007669"/>
    <property type="project" value="TreeGrafter"/>
</dbReference>
<feature type="region of interest" description="Disordered" evidence="7">
    <location>
        <begin position="428"/>
        <end position="456"/>
    </location>
</feature>
<feature type="compositionally biased region" description="Polar residues" evidence="7">
    <location>
        <begin position="1"/>
        <end position="11"/>
    </location>
</feature>
<dbReference type="PANTHER" id="PTHR10953:SF162">
    <property type="entry name" value="SUMO-ACTIVATING ENZYME SUBUNIT 1"/>
    <property type="match status" value="1"/>
</dbReference>
<dbReference type="InterPro" id="IPR000011">
    <property type="entry name" value="UBQ/SUMO-activ_enz_E1-like"/>
</dbReference>
<comment type="subcellular location">
    <subcellularLocation>
        <location evidence="1">Nucleus</location>
    </subcellularLocation>
</comment>
<evidence type="ECO:0000256" key="2">
    <source>
        <dbReference type="ARBA" id="ARBA00004718"/>
    </source>
</evidence>
<evidence type="ECO:0000256" key="5">
    <source>
        <dbReference type="ARBA" id="ARBA00023242"/>
    </source>
</evidence>
<reference evidence="9 10" key="1">
    <citation type="submission" date="2023-08" db="EMBL/GenBank/DDBJ databases">
        <title>Black Yeasts Isolated from many extreme environments.</title>
        <authorList>
            <person name="Coleine C."/>
            <person name="Stajich J.E."/>
            <person name="Selbmann L."/>
        </authorList>
    </citation>
    <scope>NUCLEOTIDE SEQUENCE [LARGE SCALE GENOMIC DNA]</scope>
    <source>
        <strain evidence="9 10">CCFEE 5910</strain>
    </source>
</reference>
<sequence length="456" mass="50019">MADSSQSQAGTQAPLDPTTMSNGANTELPVLPGQPQDPAGLMASMADPTMMPVLPPMQSISADEIALYDRQIRLWGVKAQEMIRNANILLIGIRALGNEIAKNLVLAGIGSLTILDHENVIEEDLGSQFLITEENIGKNRAEAAAVELRRMNPRVNVIADQEGIMTKMPQYFAAFQIVIATSQPFEMASTINMSCRMFNTKFYAADLHGLYGYVFSDLIMHSFVIEKDKSNIPSKAGTAETSTRMVVHVETKKENNKLREIVTKQEMYCPLMLANSSPLPPETIRSRRAKMRVPPLISCLRGLFDFQKQTGRQPSGRSEDLALYTKITNEKHLELQLPHETLTATVFRMFLQNLGTEIPPTAAFLGGQLAQDVINVLGMREQPLQNLLLFDGDDFKCPIYSLQPVFDPSLSMMEPLDVGMAPGMGVNGNGSMTTTNGGGPVSDTTQMQDDAHQAQG</sequence>
<keyword evidence="5" id="KW-0539">Nucleus</keyword>